<comment type="similarity">
    <text evidence="2">Belongs to the isochorismate synthase family.</text>
</comment>
<comment type="catalytic activity">
    <reaction evidence="1">
        <text>chorismate = isochorismate</text>
        <dbReference type="Rhea" id="RHEA:18985"/>
        <dbReference type="ChEBI" id="CHEBI:29748"/>
        <dbReference type="ChEBI" id="CHEBI:29780"/>
        <dbReference type="EC" id="5.4.4.2"/>
    </reaction>
</comment>
<dbReference type="PANTHER" id="PTHR42839:SF2">
    <property type="entry name" value="ISOCHORISMATE SYNTHASE ENTC"/>
    <property type="match status" value="1"/>
</dbReference>
<evidence type="ECO:0000259" key="6">
    <source>
        <dbReference type="Pfam" id="PF00425"/>
    </source>
</evidence>
<keyword evidence="4" id="KW-0413">Isomerase</keyword>
<evidence type="ECO:0000256" key="1">
    <source>
        <dbReference type="ARBA" id="ARBA00000799"/>
    </source>
</evidence>
<dbReference type="EMBL" id="OENF01000012">
    <property type="protein sequence ID" value="SOS74428.1"/>
    <property type="molecule type" value="Genomic_DNA"/>
</dbReference>
<gene>
    <name evidence="7" type="ORF">TNO020_20104</name>
</gene>
<evidence type="ECO:0000256" key="5">
    <source>
        <dbReference type="ARBA" id="ARBA00041564"/>
    </source>
</evidence>
<dbReference type="OrthoDB" id="9806579at2"/>
<dbReference type="Proteomes" id="UP000234211">
    <property type="component" value="Unassembled WGS sequence"/>
</dbReference>
<dbReference type="PANTHER" id="PTHR42839">
    <property type="entry name" value="ISOCHORISMATE SYNTHASE ENTC"/>
    <property type="match status" value="1"/>
</dbReference>
<evidence type="ECO:0000256" key="3">
    <source>
        <dbReference type="ARBA" id="ARBA00012824"/>
    </source>
</evidence>
<proteinExistence type="inferred from homology"/>
<sequence length="366" mass="41455">MNIFLKIKNWLDIKHPFVVYRKPNTNILNGWFQQDDFLYTSDKYTEKGFIFAPFDAENTAVLIPENNADFLQENTPSFNFSDKISENNFISQKKATETAEKKHLNLVEKGIQAIVENQFKKVVLSRKEAISLTDFNAITAFQKLLTNYKNAFTYIWFHPKVGLWLGATPETLVKINAQNFETMALAGTQIFKGTTDVFWQSKEIEEQQFVTDYITNKLETICTKVQKNDVETIKAGNLLHLKTLISGEITATITSANTSESTTENSTLLKKLHPTPAVCGLPLEASKAFILKNENYNRSYYAGFLGELNLTKTGKNTSELFVNLRCMEIKNNTAFIYVGGGITKDSNPKSEWLETVAKTATMKKVL</sequence>
<evidence type="ECO:0000256" key="2">
    <source>
        <dbReference type="ARBA" id="ARBA00005297"/>
    </source>
</evidence>
<name>A0A2H1YG18_9FLAO</name>
<reference evidence="8" key="1">
    <citation type="submission" date="2017-11" db="EMBL/GenBank/DDBJ databases">
        <authorList>
            <person name="Duchaud E."/>
        </authorList>
    </citation>
    <scope>NUCLEOTIDE SEQUENCE [LARGE SCALE GENOMIC DNA]</scope>
    <source>
        <strain evidence="8">Tenacibaculum sp. TNO020</strain>
    </source>
</reference>
<evidence type="ECO:0000313" key="8">
    <source>
        <dbReference type="Proteomes" id="UP000234211"/>
    </source>
</evidence>
<dbReference type="InterPro" id="IPR015890">
    <property type="entry name" value="Chorismate_C"/>
</dbReference>
<dbReference type="InterPro" id="IPR004561">
    <property type="entry name" value="IsoChor_synthase"/>
</dbReference>
<dbReference type="EC" id="5.4.4.2" evidence="3"/>
<dbReference type="Gene3D" id="3.60.120.10">
    <property type="entry name" value="Anthranilate synthase"/>
    <property type="match status" value="1"/>
</dbReference>
<organism evidence="7 8">
    <name type="scientific">Tenacibaculum piscium</name>
    <dbReference type="NCBI Taxonomy" id="1458515"/>
    <lineage>
        <taxon>Bacteria</taxon>
        <taxon>Pseudomonadati</taxon>
        <taxon>Bacteroidota</taxon>
        <taxon>Flavobacteriia</taxon>
        <taxon>Flavobacteriales</taxon>
        <taxon>Flavobacteriaceae</taxon>
        <taxon>Tenacibaculum</taxon>
    </lineage>
</organism>
<accession>A0A2H1YG18</accession>
<evidence type="ECO:0000313" key="7">
    <source>
        <dbReference type="EMBL" id="SOS74428.1"/>
    </source>
</evidence>
<dbReference type="NCBIfam" id="TIGR00543">
    <property type="entry name" value="isochor_syn"/>
    <property type="match status" value="1"/>
</dbReference>
<keyword evidence="8" id="KW-1185">Reference proteome</keyword>
<evidence type="ECO:0000256" key="4">
    <source>
        <dbReference type="ARBA" id="ARBA00023235"/>
    </source>
</evidence>
<dbReference type="RefSeq" id="WP_101916912.1">
    <property type="nucleotide sequence ID" value="NZ_OENF01000012.1"/>
</dbReference>
<feature type="domain" description="Chorismate-utilising enzyme C-terminal" evidence="6">
    <location>
        <begin position="101"/>
        <end position="358"/>
    </location>
</feature>
<dbReference type="Pfam" id="PF00425">
    <property type="entry name" value="Chorismate_bind"/>
    <property type="match status" value="1"/>
</dbReference>
<dbReference type="GO" id="GO:0008909">
    <property type="term" value="F:isochorismate synthase activity"/>
    <property type="evidence" value="ECO:0007669"/>
    <property type="project" value="UniProtKB-EC"/>
</dbReference>
<protein>
    <recommendedName>
        <fullName evidence="3">isochorismate synthase</fullName>
        <ecNumber evidence="3">5.4.4.2</ecNumber>
    </recommendedName>
    <alternativeName>
        <fullName evidence="5">Isochorismate mutase</fullName>
    </alternativeName>
</protein>
<dbReference type="InterPro" id="IPR005801">
    <property type="entry name" value="ADC_synthase"/>
</dbReference>
<dbReference type="AlphaFoldDB" id="A0A2H1YG18"/>
<dbReference type="SUPFAM" id="SSF56322">
    <property type="entry name" value="ADC synthase"/>
    <property type="match status" value="1"/>
</dbReference>